<reference evidence="7" key="3">
    <citation type="submission" date="2025-09" db="UniProtKB">
        <authorList>
            <consortium name="Ensembl"/>
        </authorList>
    </citation>
    <scope>IDENTIFICATION</scope>
</reference>
<dbReference type="AlphaFoldDB" id="A0A672FXM9"/>
<dbReference type="InterPro" id="IPR051065">
    <property type="entry name" value="Ras-related_GTPase"/>
</dbReference>
<keyword evidence="3" id="KW-0547">Nucleotide-binding</keyword>
<proteinExistence type="inferred from homology"/>
<comment type="catalytic activity">
    <reaction evidence="6">
        <text>GTP + H2O = GDP + phosphate + H(+)</text>
        <dbReference type="Rhea" id="RHEA:19669"/>
        <dbReference type="ChEBI" id="CHEBI:15377"/>
        <dbReference type="ChEBI" id="CHEBI:15378"/>
        <dbReference type="ChEBI" id="CHEBI:37565"/>
        <dbReference type="ChEBI" id="CHEBI:43474"/>
        <dbReference type="ChEBI" id="CHEBI:58189"/>
        <dbReference type="EC" id="3.6.5.2"/>
    </reaction>
</comment>
<keyword evidence="8" id="KW-1185">Reference proteome</keyword>
<dbReference type="InParanoid" id="A0A672FXM9"/>
<keyword evidence="4" id="KW-0378">Hydrolase</keyword>
<dbReference type="InterPro" id="IPR027417">
    <property type="entry name" value="P-loop_NTPase"/>
</dbReference>
<dbReference type="SUPFAM" id="SSF52540">
    <property type="entry name" value="P-loop containing nucleoside triphosphate hydrolases"/>
    <property type="match status" value="1"/>
</dbReference>
<keyword evidence="5" id="KW-0342">GTP-binding</keyword>
<dbReference type="GO" id="GO:0003925">
    <property type="term" value="F:G protein activity"/>
    <property type="evidence" value="ECO:0007669"/>
    <property type="project" value="UniProtKB-EC"/>
</dbReference>
<evidence type="ECO:0000256" key="3">
    <source>
        <dbReference type="ARBA" id="ARBA00022741"/>
    </source>
</evidence>
<dbReference type="Pfam" id="PF00071">
    <property type="entry name" value="Ras"/>
    <property type="match status" value="1"/>
</dbReference>
<organism evidence="7 8">
    <name type="scientific">Salarias fasciatus</name>
    <name type="common">Jewelled blenny</name>
    <name type="synonym">Blennius fasciatus</name>
    <dbReference type="NCBI Taxonomy" id="181472"/>
    <lineage>
        <taxon>Eukaryota</taxon>
        <taxon>Metazoa</taxon>
        <taxon>Chordata</taxon>
        <taxon>Craniata</taxon>
        <taxon>Vertebrata</taxon>
        <taxon>Euteleostomi</taxon>
        <taxon>Actinopterygii</taxon>
        <taxon>Neopterygii</taxon>
        <taxon>Teleostei</taxon>
        <taxon>Neoteleostei</taxon>
        <taxon>Acanthomorphata</taxon>
        <taxon>Ovalentaria</taxon>
        <taxon>Blenniimorphae</taxon>
        <taxon>Blenniiformes</taxon>
        <taxon>Blennioidei</taxon>
        <taxon>Blenniidae</taxon>
        <taxon>Salariinae</taxon>
        <taxon>Salarias</taxon>
    </lineage>
</organism>
<reference evidence="7" key="2">
    <citation type="submission" date="2025-08" db="UniProtKB">
        <authorList>
            <consortium name="Ensembl"/>
        </authorList>
    </citation>
    <scope>IDENTIFICATION</scope>
</reference>
<dbReference type="PANTHER" id="PTHR45704">
    <property type="entry name" value="RAS-LIKE FAMILY MEMBER 11"/>
    <property type="match status" value="1"/>
</dbReference>
<dbReference type="Gene3D" id="3.40.50.300">
    <property type="entry name" value="P-loop containing nucleotide triphosphate hydrolases"/>
    <property type="match status" value="1"/>
</dbReference>
<accession>A0A672FXM9</accession>
<sequence length="214" mass="23684">MVVEERRVVEVTEANQQRVEVNILLLGAHNVGKSALTVRFLTRRFIGSPSSSLESVYSRVDRVNGQEISFNIWDSQYTQLSEKCVSTSDKQLQWSGSSCSGSAAAGIAERARGHRGNKRDLRSHRSVSGEEGRLLALSRAAASSRCRRPRRTTALLVFHRLVDLVAESRALRKSTAGVRGIVRGHLFGRWVYTKVGQRKVAGMKSFRVKSVGSS</sequence>
<evidence type="ECO:0000256" key="4">
    <source>
        <dbReference type="ARBA" id="ARBA00022801"/>
    </source>
</evidence>
<evidence type="ECO:0000256" key="1">
    <source>
        <dbReference type="ARBA" id="ARBA00008344"/>
    </source>
</evidence>
<name>A0A672FXM9_SALFA</name>
<comment type="similarity">
    <text evidence="1">Belongs to the small GTPase superfamily. Ras family.</text>
</comment>
<dbReference type="EC" id="3.6.5.2" evidence="2"/>
<evidence type="ECO:0000313" key="8">
    <source>
        <dbReference type="Proteomes" id="UP000472267"/>
    </source>
</evidence>
<dbReference type="Proteomes" id="UP000472267">
    <property type="component" value="Chromosome 11"/>
</dbReference>
<dbReference type="InterPro" id="IPR001806">
    <property type="entry name" value="Small_GTPase"/>
</dbReference>
<evidence type="ECO:0000313" key="7">
    <source>
        <dbReference type="Ensembl" id="ENSSFAP00005011551.1"/>
    </source>
</evidence>
<evidence type="ECO:0000256" key="5">
    <source>
        <dbReference type="ARBA" id="ARBA00023134"/>
    </source>
</evidence>
<protein>
    <recommendedName>
        <fullName evidence="2">small monomeric GTPase</fullName>
        <ecNumber evidence="2">3.6.5.2</ecNumber>
    </recommendedName>
</protein>
<dbReference type="SMART" id="SM00173">
    <property type="entry name" value="RAS"/>
    <property type="match status" value="1"/>
</dbReference>
<evidence type="ECO:0000256" key="2">
    <source>
        <dbReference type="ARBA" id="ARBA00011984"/>
    </source>
</evidence>
<dbReference type="GO" id="GO:0005525">
    <property type="term" value="F:GTP binding"/>
    <property type="evidence" value="ECO:0007669"/>
    <property type="project" value="UniProtKB-KW"/>
</dbReference>
<dbReference type="Ensembl" id="ENSSFAT00005012036.1">
    <property type="protein sequence ID" value="ENSSFAP00005011551.1"/>
    <property type="gene ID" value="ENSSFAG00005006443.1"/>
</dbReference>
<evidence type="ECO:0000256" key="6">
    <source>
        <dbReference type="ARBA" id="ARBA00048098"/>
    </source>
</evidence>
<reference evidence="7" key="1">
    <citation type="submission" date="2019-06" db="EMBL/GenBank/DDBJ databases">
        <authorList>
            <consortium name="Wellcome Sanger Institute Data Sharing"/>
        </authorList>
    </citation>
    <scope>NUCLEOTIDE SEQUENCE [LARGE SCALE GENOMIC DNA]</scope>
</reference>